<evidence type="ECO:0000313" key="21">
    <source>
        <dbReference type="Proteomes" id="UP000293036"/>
    </source>
</evidence>
<comment type="subcellular location">
    <subcellularLocation>
        <location evidence="1">Cell membrane</location>
        <topology evidence="1">Multi-pass membrane protein</topology>
    </subcellularLocation>
    <subcellularLocation>
        <location evidence="16">Membrane</location>
        <topology evidence="16">Multi-pass membrane protein</topology>
    </subcellularLocation>
</comment>
<dbReference type="EMBL" id="SJDT01000005">
    <property type="protein sequence ID" value="TBW21030.1"/>
    <property type="molecule type" value="Genomic_DNA"/>
</dbReference>
<dbReference type="InterPro" id="IPR047196">
    <property type="entry name" value="YidC_ALB_C"/>
</dbReference>
<feature type="region of interest" description="Disordered" evidence="17">
    <location>
        <begin position="289"/>
        <end position="385"/>
    </location>
</feature>
<dbReference type="InterPro" id="IPR028055">
    <property type="entry name" value="YidC/Oxa/ALB_C"/>
</dbReference>
<evidence type="ECO:0000256" key="14">
    <source>
        <dbReference type="ARBA" id="ARBA00033245"/>
    </source>
</evidence>
<feature type="transmembrane region" description="Helical" evidence="18">
    <location>
        <begin position="224"/>
        <end position="249"/>
    </location>
</feature>
<proteinExistence type="inferred from homology"/>
<evidence type="ECO:0000256" key="9">
    <source>
        <dbReference type="ARBA" id="ARBA00023136"/>
    </source>
</evidence>
<reference evidence="20 21" key="1">
    <citation type="submission" date="2019-02" db="EMBL/GenBank/DDBJ databases">
        <title>Arcanobacterium bovis sp. nov., isolated from the milk of a cow with mastitis.</title>
        <authorList>
            <person name="Sammra O."/>
            <person name="Foster G."/>
            <person name="Hassan A."/>
            <person name="Alssahen M."/>
            <person name="Laemmler C."/>
            <person name="Borowiak M."/>
            <person name="Malorny B."/>
            <person name="Abdulmawjood A."/>
        </authorList>
    </citation>
    <scope>NUCLEOTIDE SEQUENCE [LARGE SCALE GENOMIC DNA]</scope>
    <source>
        <strain evidence="20 21">C605018/01/1</strain>
    </source>
</reference>
<keyword evidence="9 18" id="KW-0472">Membrane</keyword>
<keyword evidence="5" id="KW-1003">Cell membrane</keyword>
<dbReference type="GO" id="GO:0015031">
    <property type="term" value="P:protein transport"/>
    <property type="evidence" value="ECO:0007669"/>
    <property type="project" value="UniProtKB-KW"/>
</dbReference>
<feature type="transmembrane region" description="Helical" evidence="18">
    <location>
        <begin position="179"/>
        <end position="197"/>
    </location>
</feature>
<evidence type="ECO:0000313" key="20">
    <source>
        <dbReference type="EMBL" id="TBW21030.1"/>
    </source>
</evidence>
<comment type="similarity">
    <text evidence="2">Belongs to the OXA1/ALB3/YidC family. Type 1 subfamily.</text>
</comment>
<organism evidence="20 21">
    <name type="scientific">Arcanobacterium bovis</name>
    <dbReference type="NCBI Taxonomy" id="2529275"/>
    <lineage>
        <taxon>Bacteria</taxon>
        <taxon>Bacillati</taxon>
        <taxon>Actinomycetota</taxon>
        <taxon>Actinomycetes</taxon>
        <taxon>Actinomycetales</taxon>
        <taxon>Actinomycetaceae</taxon>
        <taxon>Arcanobacterium</taxon>
    </lineage>
</organism>
<protein>
    <recommendedName>
        <fullName evidence="3">Membrane protein insertase YidC</fullName>
    </recommendedName>
    <alternativeName>
        <fullName evidence="15">Foldase YidC</fullName>
    </alternativeName>
    <alternativeName>
        <fullName evidence="14">Membrane integrase YidC</fullName>
    </alternativeName>
    <alternativeName>
        <fullName evidence="13">Membrane protein YidC</fullName>
    </alternativeName>
</protein>
<evidence type="ECO:0000256" key="5">
    <source>
        <dbReference type="ARBA" id="ARBA00022475"/>
    </source>
</evidence>
<feature type="domain" description="Membrane insertase YidC/Oxa/ALB C-terminal" evidence="19">
    <location>
        <begin position="36"/>
        <end position="262"/>
    </location>
</feature>
<feature type="transmembrane region" description="Helical" evidence="18">
    <location>
        <begin position="7"/>
        <end position="28"/>
    </location>
</feature>
<sequence length="385" mass="43484">MDTILYPIMWIIAWIMSGVHSLLTTLGMSDGAGVAWVLSIVGLTVVVRALMIPLFNKQTKAARLGQQLNPEIQKIQKKYKGRKDPLSQQRQQEEMMALYREHGTSPFASCMPVLIQMPIFFSLFRLLYAVLPLSEGKYMRPSIGPINETVAKHIAESKVFGAPLASSIGTSSNFSSPRSVIVVAVVLIALMIATLFFTQKQLMTKNMPDTALDPSNPAYKMQKYMLYGMPLIYIFTGTTFQIGVLVYWLTGNIWNIGQQTWMLNNNPTPGSEAYRQRQEKLRQKRIAKGLSPEEDADDSENQGGQRVQPLGKARSKKAAAKNVLQEPTPSEEKNESSEVRGLDGLTDAERAQKRYERRLAERRRAQEKKNARKKQQQNNKKDRNF</sequence>
<keyword evidence="4" id="KW-0813">Transport</keyword>
<feature type="transmembrane region" description="Helical" evidence="18">
    <location>
        <begin position="110"/>
        <end position="131"/>
    </location>
</feature>
<keyword evidence="7" id="KW-0653">Protein transport</keyword>
<evidence type="ECO:0000256" key="18">
    <source>
        <dbReference type="SAM" id="Phobius"/>
    </source>
</evidence>
<dbReference type="PANTHER" id="PTHR12428:SF65">
    <property type="entry name" value="CYTOCHROME C OXIDASE ASSEMBLY PROTEIN COX18, MITOCHONDRIAL"/>
    <property type="match status" value="1"/>
</dbReference>
<dbReference type="Pfam" id="PF02096">
    <property type="entry name" value="60KD_IMP"/>
    <property type="match status" value="1"/>
</dbReference>
<evidence type="ECO:0000256" key="1">
    <source>
        <dbReference type="ARBA" id="ARBA00004651"/>
    </source>
</evidence>
<feature type="compositionally biased region" description="Basic and acidic residues" evidence="17">
    <location>
        <begin position="330"/>
        <end position="369"/>
    </location>
</feature>
<comment type="function">
    <text evidence="11">Required for the insertion and/or proper folding and/or complex formation of integral membrane proteins into the membrane. Involved in integration of membrane proteins that insert both dependently and independently of the Sec translocase complex, as well as at least some lipoproteins. Aids folding of multispanning membrane proteins.</text>
</comment>
<dbReference type="AlphaFoldDB" id="A0A4Q9V0W8"/>
<dbReference type="GO" id="GO:0005886">
    <property type="term" value="C:plasma membrane"/>
    <property type="evidence" value="ECO:0007669"/>
    <property type="project" value="UniProtKB-SubCell"/>
</dbReference>
<evidence type="ECO:0000256" key="8">
    <source>
        <dbReference type="ARBA" id="ARBA00022989"/>
    </source>
</evidence>
<dbReference type="RefSeq" id="WP_131281670.1">
    <property type="nucleotide sequence ID" value="NZ_JBHSLR010000002.1"/>
</dbReference>
<keyword evidence="8 18" id="KW-1133">Transmembrane helix</keyword>
<evidence type="ECO:0000256" key="16">
    <source>
        <dbReference type="RuleBase" id="RU003945"/>
    </source>
</evidence>
<evidence type="ECO:0000256" key="17">
    <source>
        <dbReference type="SAM" id="MobiDB-lite"/>
    </source>
</evidence>
<dbReference type="CDD" id="cd20070">
    <property type="entry name" value="5TM_YidC_Alb3"/>
    <property type="match status" value="1"/>
</dbReference>
<dbReference type="OrthoDB" id="9780552at2"/>
<evidence type="ECO:0000256" key="13">
    <source>
        <dbReference type="ARBA" id="ARBA00031538"/>
    </source>
</evidence>
<evidence type="ECO:0000256" key="15">
    <source>
        <dbReference type="ARBA" id="ARBA00033342"/>
    </source>
</evidence>
<evidence type="ECO:0000256" key="7">
    <source>
        <dbReference type="ARBA" id="ARBA00022927"/>
    </source>
</evidence>
<name>A0A4Q9V0W8_9ACTO</name>
<dbReference type="PANTHER" id="PTHR12428">
    <property type="entry name" value="OXA1"/>
    <property type="match status" value="1"/>
</dbReference>
<evidence type="ECO:0000259" key="19">
    <source>
        <dbReference type="Pfam" id="PF02096"/>
    </source>
</evidence>
<dbReference type="Proteomes" id="UP000293036">
    <property type="component" value="Unassembled WGS sequence"/>
</dbReference>
<evidence type="ECO:0000256" key="3">
    <source>
        <dbReference type="ARBA" id="ARBA00015325"/>
    </source>
</evidence>
<accession>A0A4Q9V0W8</accession>
<comment type="caution">
    <text evidence="20">The sequence shown here is derived from an EMBL/GenBank/DDBJ whole genome shotgun (WGS) entry which is preliminary data.</text>
</comment>
<feature type="transmembrane region" description="Helical" evidence="18">
    <location>
        <begin position="34"/>
        <end position="55"/>
    </location>
</feature>
<gene>
    <name evidence="20" type="primary">yidC</name>
    <name evidence="20" type="ORF">EZJ44_06900</name>
</gene>
<evidence type="ECO:0000256" key="6">
    <source>
        <dbReference type="ARBA" id="ARBA00022692"/>
    </source>
</evidence>
<dbReference type="NCBIfam" id="TIGR03592">
    <property type="entry name" value="yidC_oxa1_cterm"/>
    <property type="match status" value="1"/>
</dbReference>
<dbReference type="InterPro" id="IPR001708">
    <property type="entry name" value="YidC/ALB3/OXA1/COX18"/>
</dbReference>
<evidence type="ECO:0000256" key="10">
    <source>
        <dbReference type="ARBA" id="ARBA00023186"/>
    </source>
</evidence>
<evidence type="ECO:0000256" key="4">
    <source>
        <dbReference type="ARBA" id="ARBA00022448"/>
    </source>
</evidence>
<dbReference type="GO" id="GO:0032977">
    <property type="term" value="F:membrane insertase activity"/>
    <property type="evidence" value="ECO:0007669"/>
    <property type="project" value="InterPro"/>
</dbReference>
<evidence type="ECO:0000256" key="11">
    <source>
        <dbReference type="ARBA" id="ARBA00025034"/>
    </source>
</evidence>
<dbReference type="GO" id="GO:0051205">
    <property type="term" value="P:protein insertion into membrane"/>
    <property type="evidence" value="ECO:0007669"/>
    <property type="project" value="TreeGrafter"/>
</dbReference>
<comment type="subunit">
    <text evidence="12">Interacts with the Sec translocase complex via SecD. Specifically interacts with transmembrane segments of nascent integral membrane proteins during membrane integration.</text>
</comment>
<keyword evidence="6 16" id="KW-0812">Transmembrane</keyword>
<keyword evidence="21" id="KW-1185">Reference proteome</keyword>
<evidence type="ECO:0000256" key="2">
    <source>
        <dbReference type="ARBA" id="ARBA00010527"/>
    </source>
</evidence>
<evidence type="ECO:0000256" key="12">
    <source>
        <dbReference type="ARBA" id="ARBA00026028"/>
    </source>
</evidence>
<keyword evidence="10" id="KW-0143">Chaperone</keyword>
<dbReference type="NCBIfam" id="NF002350">
    <property type="entry name" value="PRK01315.1"/>
    <property type="match status" value="1"/>
</dbReference>